<proteinExistence type="inferred from homology"/>
<dbReference type="Pfam" id="PF13180">
    <property type="entry name" value="PDZ_2"/>
    <property type="match status" value="1"/>
</dbReference>
<dbReference type="PANTHER" id="PTHR43343:SF3">
    <property type="entry name" value="PROTEASE DO-LIKE 8, CHLOROPLASTIC"/>
    <property type="match status" value="1"/>
</dbReference>
<dbReference type="GO" id="GO:0004252">
    <property type="term" value="F:serine-type endopeptidase activity"/>
    <property type="evidence" value="ECO:0007669"/>
    <property type="project" value="InterPro"/>
</dbReference>
<evidence type="ECO:0000256" key="5">
    <source>
        <dbReference type="SAM" id="Phobius"/>
    </source>
</evidence>
<evidence type="ECO:0000256" key="4">
    <source>
        <dbReference type="ARBA" id="ARBA00022825"/>
    </source>
</evidence>
<keyword evidence="8" id="KW-1185">Reference proteome</keyword>
<keyword evidence="5" id="KW-0812">Transmembrane</keyword>
<dbReference type="EMBL" id="FZOC01000002">
    <property type="protein sequence ID" value="SNR75357.1"/>
    <property type="molecule type" value="Genomic_DNA"/>
</dbReference>
<dbReference type="InterPro" id="IPR043504">
    <property type="entry name" value="Peptidase_S1_PA_chymotrypsin"/>
</dbReference>
<dbReference type="RefSeq" id="WP_089272448.1">
    <property type="nucleotide sequence ID" value="NZ_FZOC01000002.1"/>
</dbReference>
<keyword evidence="4" id="KW-0720">Serine protease</keyword>
<dbReference type="InterPro" id="IPR001940">
    <property type="entry name" value="Peptidase_S1C"/>
</dbReference>
<dbReference type="GO" id="GO:0006508">
    <property type="term" value="P:proteolysis"/>
    <property type="evidence" value="ECO:0007669"/>
    <property type="project" value="UniProtKB-KW"/>
</dbReference>
<dbReference type="PROSITE" id="PS50106">
    <property type="entry name" value="PDZ"/>
    <property type="match status" value="1"/>
</dbReference>
<dbReference type="InterPro" id="IPR009003">
    <property type="entry name" value="Peptidase_S1_PA"/>
</dbReference>
<comment type="similarity">
    <text evidence="1">Belongs to the peptidase S1C family.</text>
</comment>
<evidence type="ECO:0000256" key="3">
    <source>
        <dbReference type="ARBA" id="ARBA00022801"/>
    </source>
</evidence>
<evidence type="ECO:0000313" key="8">
    <source>
        <dbReference type="Proteomes" id="UP000198324"/>
    </source>
</evidence>
<evidence type="ECO:0000256" key="2">
    <source>
        <dbReference type="ARBA" id="ARBA00022670"/>
    </source>
</evidence>
<dbReference type="Pfam" id="PF13365">
    <property type="entry name" value="Trypsin_2"/>
    <property type="match status" value="1"/>
</dbReference>
<reference evidence="7 8" key="1">
    <citation type="submission" date="2017-06" db="EMBL/GenBank/DDBJ databases">
        <authorList>
            <person name="Kim H.J."/>
            <person name="Triplett B.A."/>
        </authorList>
    </citation>
    <scope>NUCLEOTIDE SEQUENCE [LARGE SCALE GENOMIC DNA]</scope>
    <source>
        <strain evidence="7 8">DSM 13116</strain>
    </source>
</reference>
<dbReference type="InterPro" id="IPR036034">
    <property type="entry name" value="PDZ_sf"/>
</dbReference>
<dbReference type="PANTHER" id="PTHR43343">
    <property type="entry name" value="PEPTIDASE S12"/>
    <property type="match status" value="1"/>
</dbReference>
<dbReference type="OrthoDB" id="9758917at2"/>
<name>A0A238YW46_9BACT</name>
<evidence type="ECO:0000259" key="6">
    <source>
        <dbReference type="PROSITE" id="PS50106"/>
    </source>
</evidence>
<organism evidence="7 8">
    <name type="scientific">Humidesulfovibrio mexicanus</name>
    <dbReference type="NCBI Taxonomy" id="147047"/>
    <lineage>
        <taxon>Bacteria</taxon>
        <taxon>Pseudomonadati</taxon>
        <taxon>Thermodesulfobacteriota</taxon>
        <taxon>Desulfovibrionia</taxon>
        <taxon>Desulfovibrionales</taxon>
        <taxon>Desulfovibrionaceae</taxon>
        <taxon>Humidesulfovibrio</taxon>
    </lineage>
</organism>
<dbReference type="SMART" id="SM00228">
    <property type="entry name" value="PDZ"/>
    <property type="match status" value="1"/>
</dbReference>
<sequence length="380" mass="39970">MQKGEKGGARRIGWLVLVAALAVLAGWLFRPELGRLLGREEAQPRAVTARGDLAADEKSTIDLFEHSKDAVVFITTTQRVVEFWSRNAFTIPRGAGSGFLWDEKGHVVTNYHVIAGAAEARVRLSDGKEHVAALVGASPMHDLAVLRIDAKSERAPLPVGSSADLKVGQKVFAIGNPFGLDWTLTTGIVSALDRSLKGDDGAVIEHLIQTDAAINPGNSGGPLLDSAGRLIGVNTAIYSPSGASAGVGFAVPVDTVNRVVPQLIAKGRYLRPALGIEVDQRVNEYAAAHMDVKGVLVLRVRPGSGAQAAGLVAARVNPDGSFTPGDVITHVEGKAVESVQALLSRLDDFRPGDTVRLTLLRDGKEVEAAVMLQAEGAQAG</sequence>
<dbReference type="SUPFAM" id="SSF50494">
    <property type="entry name" value="Trypsin-like serine proteases"/>
    <property type="match status" value="1"/>
</dbReference>
<dbReference type="InterPro" id="IPR051201">
    <property type="entry name" value="Chloro_Bact_Ser_Proteases"/>
</dbReference>
<accession>A0A238YW46</accession>
<dbReference type="PRINTS" id="PR00834">
    <property type="entry name" value="PROTEASES2C"/>
</dbReference>
<dbReference type="Gene3D" id="2.30.42.10">
    <property type="match status" value="1"/>
</dbReference>
<keyword evidence="2" id="KW-0645">Protease</keyword>
<feature type="domain" description="PDZ" evidence="6">
    <location>
        <begin position="258"/>
        <end position="339"/>
    </location>
</feature>
<keyword evidence="3" id="KW-0378">Hydrolase</keyword>
<evidence type="ECO:0000256" key="1">
    <source>
        <dbReference type="ARBA" id="ARBA00010541"/>
    </source>
</evidence>
<keyword evidence="5" id="KW-0472">Membrane</keyword>
<evidence type="ECO:0000313" key="7">
    <source>
        <dbReference type="EMBL" id="SNR75357.1"/>
    </source>
</evidence>
<dbReference type="Proteomes" id="UP000198324">
    <property type="component" value="Unassembled WGS sequence"/>
</dbReference>
<dbReference type="Gene3D" id="2.40.10.10">
    <property type="entry name" value="Trypsin-like serine proteases"/>
    <property type="match status" value="2"/>
</dbReference>
<gene>
    <name evidence="7" type="ORF">SAMN04488503_1043</name>
</gene>
<keyword evidence="5" id="KW-1133">Transmembrane helix</keyword>
<dbReference type="AlphaFoldDB" id="A0A238YW46"/>
<feature type="transmembrane region" description="Helical" evidence="5">
    <location>
        <begin position="12"/>
        <end position="29"/>
    </location>
</feature>
<dbReference type="FunFam" id="2.40.10.10:FF:000001">
    <property type="entry name" value="Periplasmic serine protease DegS"/>
    <property type="match status" value="1"/>
</dbReference>
<protein>
    <submittedName>
        <fullName evidence="7">DegP2 peptidase. Serine peptidase. MEROPS family S01B</fullName>
    </submittedName>
</protein>
<dbReference type="InterPro" id="IPR001478">
    <property type="entry name" value="PDZ"/>
</dbReference>
<dbReference type="SUPFAM" id="SSF50156">
    <property type="entry name" value="PDZ domain-like"/>
    <property type="match status" value="1"/>
</dbReference>